<evidence type="ECO:0000256" key="5">
    <source>
        <dbReference type="ARBA" id="ARBA00022777"/>
    </source>
</evidence>
<keyword evidence="2" id="KW-0723">Serine/threonine-protein kinase</keyword>
<accession>A0A0L9V7U5</accession>
<evidence type="ECO:0000256" key="7">
    <source>
        <dbReference type="ARBA" id="ARBA00047899"/>
    </source>
</evidence>
<organism evidence="10 11">
    <name type="scientific">Phaseolus angularis</name>
    <name type="common">Azuki bean</name>
    <name type="synonym">Vigna angularis</name>
    <dbReference type="NCBI Taxonomy" id="3914"/>
    <lineage>
        <taxon>Eukaryota</taxon>
        <taxon>Viridiplantae</taxon>
        <taxon>Streptophyta</taxon>
        <taxon>Embryophyta</taxon>
        <taxon>Tracheophyta</taxon>
        <taxon>Spermatophyta</taxon>
        <taxon>Magnoliopsida</taxon>
        <taxon>eudicotyledons</taxon>
        <taxon>Gunneridae</taxon>
        <taxon>Pentapetalae</taxon>
        <taxon>rosids</taxon>
        <taxon>fabids</taxon>
        <taxon>Fabales</taxon>
        <taxon>Fabaceae</taxon>
        <taxon>Papilionoideae</taxon>
        <taxon>50 kb inversion clade</taxon>
        <taxon>NPAAA clade</taxon>
        <taxon>indigoferoid/millettioid clade</taxon>
        <taxon>Phaseoleae</taxon>
        <taxon>Vigna</taxon>
    </lineage>
</organism>
<keyword evidence="5" id="KW-0418">Kinase</keyword>
<dbReference type="OMA" id="LPHYFDY"/>
<dbReference type="PROSITE" id="PS50011">
    <property type="entry name" value="PROTEIN_KINASE_DOM"/>
    <property type="match status" value="1"/>
</dbReference>
<dbReference type="GO" id="GO:0004674">
    <property type="term" value="F:protein serine/threonine kinase activity"/>
    <property type="evidence" value="ECO:0007669"/>
    <property type="project" value="UniProtKB-KW"/>
</dbReference>
<comment type="catalytic activity">
    <reaction evidence="8">
        <text>L-seryl-[protein] + ATP = O-phospho-L-seryl-[protein] + ADP + H(+)</text>
        <dbReference type="Rhea" id="RHEA:17989"/>
        <dbReference type="Rhea" id="RHEA-COMP:9863"/>
        <dbReference type="Rhea" id="RHEA-COMP:11604"/>
        <dbReference type="ChEBI" id="CHEBI:15378"/>
        <dbReference type="ChEBI" id="CHEBI:29999"/>
        <dbReference type="ChEBI" id="CHEBI:30616"/>
        <dbReference type="ChEBI" id="CHEBI:83421"/>
        <dbReference type="ChEBI" id="CHEBI:456216"/>
        <dbReference type="EC" id="2.7.11.1"/>
    </reaction>
</comment>
<evidence type="ECO:0000256" key="2">
    <source>
        <dbReference type="ARBA" id="ARBA00022527"/>
    </source>
</evidence>
<evidence type="ECO:0000259" key="9">
    <source>
        <dbReference type="PROSITE" id="PS50011"/>
    </source>
</evidence>
<evidence type="ECO:0000256" key="8">
    <source>
        <dbReference type="ARBA" id="ARBA00048679"/>
    </source>
</evidence>
<dbReference type="FunFam" id="1.10.510.10:FF:000312">
    <property type="entry name" value="Serine/threonine-protein kinase OXI1"/>
    <property type="match status" value="1"/>
</dbReference>
<dbReference type="Gramene" id="KOM50754">
    <property type="protein sequence ID" value="KOM50754"/>
    <property type="gene ID" value="LR48_Vigan08g158100"/>
</dbReference>
<dbReference type="AlphaFoldDB" id="A0A0L9V7U5"/>
<evidence type="ECO:0000313" key="10">
    <source>
        <dbReference type="EMBL" id="KOM50754.1"/>
    </source>
</evidence>
<dbReference type="Proteomes" id="UP000053144">
    <property type="component" value="Chromosome 8"/>
</dbReference>
<sequence length="154" mass="17862">MAEPMRASNSFVGTEEYIAPEIITGSGHTSAVDWWALGILLYEMFYGYTPFRGKTRQRTFTNILHKDLKFPKSKQVSFSAKQLMYRLLNRETKSRLGSREGANEIKNHPFFRGVNWALVRCTKPPELDAPLFETTEEEKEANFEDQVQEEMNVF</sequence>
<feature type="domain" description="Protein kinase" evidence="9">
    <location>
        <begin position="1"/>
        <end position="111"/>
    </location>
</feature>
<comment type="catalytic activity">
    <reaction evidence="7">
        <text>L-threonyl-[protein] + ATP = O-phospho-L-threonyl-[protein] + ADP + H(+)</text>
        <dbReference type="Rhea" id="RHEA:46608"/>
        <dbReference type="Rhea" id="RHEA-COMP:11060"/>
        <dbReference type="Rhea" id="RHEA-COMP:11605"/>
        <dbReference type="ChEBI" id="CHEBI:15378"/>
        <dbReference type="ChEBI" id="CHEBI:30013"/>
        <dbReference type="ChEBI" id="CHEBI:30616"/>
        <dbReference type="ChEBI" id="CHEBI:61977"/>
        <dbReference type="ChEBI" id="CHEBI:456216"/>
        <dbReference type="EC" id="2.7.11.1"/>
    </reaction>
</comment>
<protein>
    <recommendedName>
        <fullName evidence="1">non-specific serine/threonine protein kinase</fullName>
        <ecNumber evidence="1">2.7.11.1</ecNumber>
    </recommendedName>
</protein>
<dbReference type="Gene3D" id="3.30.200.20">
    <property type="entry name" value="Phosphorylase Kinase, domain 1"/>
    <property type="match status" value="1"/>
</dbReference>
<dbReference type="EMBL" id="CM003378">
    <property type="protein sequence ID" value="KOM50754.1"/>
    <property type="molecule type" value="Genomic_DNA"/>
</dbReference>
<evidence type="ECO:0000256" key="6">
    <source>
        <dbReference type="ARBA" id="ARBA00022840"/>
    </source>
</evidence>
<dbReference type="InterPro" id="IPR000719">
    <property type="entry name" value="Prot_kinase_dom"/>
</dbReference>
<dbReference type="SMART" id="SM00220">
    <property type="entry name" value="S_TKc"/>
    <property type="match status" value="1"/>
</dbReference>
<dbReference type="Pfam" id="PF00069">
    <property type="entry name" value="Pkinase"/>
    <property type="match status" value="1"/>
</dbReference>
<dbReference type="Gene3D" id="1.10.510.10">
    <property type="entry name" value="Transferase(Phosphotransferase) domain 1"/>
    <property type="match status" value="1"/>
</dbReference>
<keyword evidence="6" id="KW-0067">ATP-binding</keyword>
<proteinExistence type="predicted"/>
<name>A0A0L9V7U5_PHAAN</name>
<dbReference type="InterPro" id="IPR011009">
    <property type="entry name" value="Kinase-like_dom_sf"/>
</dbReference>
<dbReference type="EC" id="2.7.11.1" evidence="1"/>
<evidence type="ECO:0000256" key="4">
    <source>
        <dbReference type="ARBA" id="ARBA00022741"/>
    </source>
</evidence>
<evidence type="ECO:0000256" key="3">
    <source>
        <dbReference type="ARBA" id="ARBA00022679"/>
    </source>
</evidence>
<keyword evidence="4" id="KW-0547">Nucleotide-binding</keyword>
<evidence type="ECO:0000256" key="1">
    <source>
        <dbReference type="ARBA" id="ARBA00012513"/>
    </source>
</evidence>
<dbReference type="SUPFAM" id="SSF56112">
    <property type="entry name" value="Protein kinase-like (PK-like)"/>
    <property type="match status" value="1"/>
</dbReference>
<dbReference type="GO" id="GO:0005524">
    <property type="term" value="F:ATP binding"/>
    <property type="evidence" value="ECO:0007669"/>
    <property type="project" value="UniProtKB-KW"/>
</dbReference>
<reference evidence="11" key="1">
    <citation type="journal article" date="2015" name="Proc. Natl. Acad. Sci. U.S.A.">
        <title>Genome sequencing of adzuki bean (Vigna angularis) provides insight into high starch and low fat accumulation and domestication.</title>
        <authorList>
            <person name="Yang K."/>
            <person name="Tian Z."/>
            <person name="Chen C."/>
            <person name="Luo L."/>
            <person name="Zhao B."/>
            <person name="Wang Z."/>
            <person name="Yu L."/>
            <person name="Li Y."/>
            <person name="Sun Y."/>
            <person name="Li W."/>
            <person name="Chen Y."/>
            <person name="Li Y."/>
            <person name="Zhang Y."/>
            <person name="Ai D."/>
            <person name="Zhao J."/>
            <person name="Shang C."/>
            <person name="Ma Y."/>
            <person name="Wu B."/>
            <person name="Wang M."/>
            <person name="Gao L."/>
            <person name="Sun D."/>
            <person name="Zhang P."/>
            <person name="Guo F."/>
            <person name="Wang W."/>
            <person name="Li Y."/>
            <person name="Wang J."/>
            <person name="Varshney R.K."/>
            <person name="Wang J."/>
            <person name="Ling H.Q."/>
            <person name="Wan P."/>
        </authorList>
    </citation>
    <scope>NUCLEOTIDE SEQUENCE</scope>
    <source>
        <strain evidence="11">cv. Jingnong 6</strain>
    </source>
</reference>
<gene>
    <name evidence="10" type="ORF">LR48_Vigan08g158100</name>
</gene>
<evidence type="ECO:0000313" key="11">
    <source>
        <dbReference type="Proteomes" id="UP000053144"/>
    </source>
</evidence>
<dbReference type="STRING" id="3914.A0A0L9V7U5"/>
<dbReference type="PANTHER" id="PTHR45637">
    <property type="entry name" value="FLIPPASE KINASE 1-RELATED"/>
    <property type="match status" value="1"/>
</dbReference>
<keyword evidence="3" id="KW-0808">Transferase</keyword>